<dbReference type="Proteomes" id="UP000187151">
    <property type="component" value="Unassembled WGS sequence"/>
</dbReference>
<evidence type="ECO:0000313" key="1">
    <source>
        <dbReference type="EMBL" id="OLZ45540.1"/>
    </source>
</evidence>
<keyword evidence="2" id="KW-1185">Reference proteome</keyword>
<accession>A0ABX3FRH9</accession>
<dbReference type="EMBL" id="MQUR01000160">
    <property type="protein sequence ID" value="OLZ45540.1"/>
    <property type="molecule type" value="Genomic_DNA"/>
</dbReference>
<gene>
    <name evidence="1" type="ORF">AVW11_34520</name>
</gene>
<protein>
    <submittedName>
        <fullName evidence="1">Uncharacterized protein</fullName>
    </submittedName>
</protein>
<comment type="caution">
    <text evidence="1">The sequence shown here is derived from an EMBL/GenBank/DDBJ whole genome shotgun (WGS) entry which is preliminary data.</text>
</comment>
<organism evidence="1 2">
    <name type="scientific">Streptomyces amritsarensis</name>
    <dbReference type="NCBI Taxonomy" id="681158"/>
    <lineage>
        <taxon>Bacteria</taxon>
        <taxon>Bacillati</taxon>
        <taxon>Actinomycetota</taxon>
        <taxon>Actinomycetes</taxon>
        <taxon>Kitasatosporales</taxon>
        <taxon>Streptomycetaceae</taxon>
        <taxon>Streptomyces</taxon>
    </lineage>
</organism>
<proteinExistence type="predicted"/>
<reference evidence="1 2" key="1">
    <citation type="submission" date="2016-01" db="EMBL/GenBank/DDBJ databases">
        <title>Streptomyces amritsarensis strain MTCC 11845 genome sequencing and assembly.</title>
        <authorList>
            <person name="Sharma D."/>
            <person name="Nair G.R."/>
            <person name="Kaur G."/>
            <person name="Manhas R.K."/>
            <person name="Mayilraj S."/>
        </authorList>
    </citation>
    <scope>NUCLEOTIDE SEQUENCE [LARGE SCALE GENOMIC DNA]</scope>
    <source>
        <strain evidence="1 2">MTCC 11845</strain>
    </source>
</reference>
<evidence type="ECO:0000313" key="2">
    <source>
        <dbReference type="Proteomes" id="UP000187151"/>
    </source>
</evidence>
<name>A0ABX3FRH9_9ACTN</name>
<sequence length="73" mass="8144">MGMDDALWSRLSPEVRVELDELINSGRFLQAVKVVREHIGPTRLALWDGVEAVQERADVLEVSGPLRSRASSE</sequence>